<protein>
    <submittedName>
        <fullName evidence="2">Uncharacterized protein</fullName>
    </submittedName>
</protein>
<name>A0A4S4M312_9AGAM</name>
<evidence type="ECO:0000313" key="2">
    <source>
        <dbReference type="EMBL" id="THH19295.1"/>
    </source>
</evidence>
<dbReference type="AlphaFoldDB" id="A0A4S4M312"/>
<proteinExistence type="predicted"/>
<sequence>MLLVQRATSALARTQPSDTVKPSKPRHPKKKKKHVPLMCCGYALDDDFFIRYCTKHNIGSLDDPAWHLNARSAAILRIARESGLLLWHRVKTVYHNGDTDPCFTLATNHNMESMRMPREVAIQRLMAELETDERPQWYRRA</sequence>
<feature type="compositionally biased region" description="Polar residues" evidence="1">
    <location>
        <begin position="1"/>
        <end position="18"/>
    </location>
</feature>
<accession>A0A4S4M312</accession>
<evidence type="ECO:0000313" key="3">
    <source>
        <dbReference type="Proteomes" id="UP000310158"/>
    </source>
</evidence>
<reference evidence="2 3" key="1">
    <citation type="submission" date="2019-02" db="EMBL/GenBank/DDBJ databases">
        <title>Genome sequencing of the rare red list fungi Bondarzewia mesenterica.</title>
        <authorList>
            <person name="Buettner E."/>
            <person name="Kellner H."/>
        </authorList>
    </citation>
    <scope>NUCLEOTIDE SEQUENCE [LARGE SCALE GENOMIC DNA]</scope>
    <source>
        <strain evidence="2 3">DSM 108281</strain>
    </source>
</reference>
<evidence type="ECO:0000256" key="1">
    <source>
        <dbReference type="SAM" id="MobiDB-lite"/>
    </source>
</evidence>
<dbReference type="Proteomes" id="UP000310158">
    <property type="component" value="Unassembled WGS sequence"/>
</dbReference>
<comment type="caution">
    <text evidence="2">The sequence shown here is derived from an EMBL/GenBank/DDBJ whole genome shotgun (WGS) entry which is preliminary data.</text>
</comment>
<dbReference type="EMBL" id="SGPL01000050">
    <property type="protein sequence ID" value="THH19295.1"/>
    <property type="molecule type" value="Genomic_DNA"/>
</dbReference>
<gene>
    <name evidence="2" type="ORF">EW146_g1850</name>
</gene>
<keyword evidence="3" id="KW-1185">Reference proteome</keyword>
<organism evidence="2 3">
    <name type="scientific">Bondarzewia mesenterica</name>
    <dbReference type="NCBI Taxonomy" id="1095465"/>
    <lineage>
        <taxon>Eukaryota</taxon>
        <taxon>Fungi</taxon>
        <taxon>Dikarya</taxon>
        <taxon>Basidiomycota</taxon>
        <taxon>Agaricomycotina</taxon>
        <taxon>Agaricomycetes</taxon>
        <taxon>Russulales</taxon>
        <taxon>Bondarzewiaceae</taxon>
        <taxon>Bondarzewia</taxon>
    </lineage>
</organism>
<feature type="region of interest" description="Disordered" evidence="1">
    <location>
        <begin position="1"/>
        <end position="31"/>
    </location>
</feature>